<evidence type="ECO:0000313" key="8">
    <source>
        <dbReference type="Proteomes" id="UP000001572"/>
    </source>
</evidence>
<dbReference type="CDD" id="cd11753">
    <property type="entry name" value="GH94N_ChvB_NdvB_2_like"/>
    <property type="match status" value="1"/>
</dbReference>
<dbReference type="SUPFAM" id="SSF48208">
    <property type="entry name" value="Six-hairpin glycosidases"/>
    <property type="match status" value="1"/>
</dbReference>
<dbReference type="InterPro" id="IPR037824">
    <property type="entry name" value="GH94N_2_NdvB"/>
</dbReference>
<dbReference type="Pfam" id="PF10091">
    <property type="entry name" value="Glycoamylase"/>
    <property type="match status" value="1"/>
</dbReference>
<dbReference type="SMART" id="SM01068">
    <property type="entry name" value="CBM_X"/>
    <property type="match status" value="2"/>
</dbReference>
<dbReference type="PANTHER" id="PTHR37469:SF2">
    <property type="entry name" value="CELLOBIONIC ACID PHOSPHORYLASE"/>
    <property type="match status" value="1"/>
</dbReference>
<feature type="transmembrane region" description="Helical" evidence="3">
    <location>
        <begin position="953"/>
        <end position="973"/>
    </location>
</feature>
<evidence type="ECO:0000259" key="5">
    <source>
        <dbReference type="Pfam" id="PF10091"/>
    </source>
</evidence>
<keyword evidence="3" id="KW-1133">Transmembrane helix</keyword>
<dbReference type="GO" id="GO:0005975">
    <property type="term" value="P:carbohydrate metabolic process"/>
    <property type="evidence" value="ECO:0007669"/>
    <property type="project" value="InterPro"/>
</dbReference>
<dbReference type="GO" id="GO:0030246">
    <property type="term" value="F:carbohydrate binding"/>
    <property type="evidence" value="ECO:0007669"/>
    <property type="project" value="InterPro"/>
</dbReference>
<proteinExistence type="predicted"/>
<feature type="transmembrane region" description="Helical" evidence="3">
    <location>
        <begin position="827"/>
        <end position="848"/>
    </location>
</feature>
<dbReference type="Pfam" id="PF17167">
    <property type="entry name" value="Glyco_hydro_94"/>
    <property type="match status" value="1"/>
</dbReference>
<evidence type="ECO:0000256" key="1">
    <source>
        <dbReference type="ARBA" id="ARBA00022676"/>
    </source>
</evidence>
<dbReference type="InterPro" id="IPR010383">
    <property type="entry name" value="Glyco_hydrolase_94_b-supersand"/>
</dbReference>
<dbReference type="STRING" id="293826.Amet_3537"/>
<dbReference type="eggNOG" id="COG3459">
    <property type="taxonomic scope" value="Bacteria"/>
</dbReference>
<keyword evidence="1" id="KW-0328">Glycosyltransferase</keyword>
<reference evidence="8" key="1">
    <citation type="journal article" date="2016" name="Genome Announc.">
        <title>Complete genome sequence of Alkaliphilus metalliredigens strain QYMF, an alkaliphilic and metal-reducing bacterium isolated from borax-contaminated leachate ponds.</title>
        <authorList>
            <person name="Hwang C."/>
            <person name="Copeland A."/>
            <person name="Lucas S."/>
            <person name="Lapidus A."/>
            <person name="Barry K."/>
            <person name="Detter J.C."/>
            <person name="Glavina Del Rio T."/>
            <person name="Hammon N."/>
            <person name="Israni S."/>
            <person name="Dalin E."/>
            <person name="Tice H."/>
            <person name="Pitluck S."/>
            <person name="Chertkov O."/>
            <person name="Brettin T."/>
            <person name="Bruce D."/>
            <person name="Han C."/>
            <person name="Schmutz J."/>
            <person name="Larimer F."/>
            <person name="Land M.L."/>
            <person name="Hauser L."/>
            <person name="Kyrpides N."/>
            <person name="Mikhailova N."/>
            <person name="Ye Q."/>
            <person name="Zhou J."/>
            <person name="Richardson P."/>
            <person name="Fields M.W."/>
        </authorList>
    </citation>
    <scope>NUCLEOTIDE SEQUENCE [LARGE SCALE GENOMIC DNA]</scope>
    <source>
        <strain evidence="8">QYMF</strain>
    </source>
</reference>
<feature type="transmembrane region" description="Helical" evidence="3">
    <location>
        <begin position="398"/>
        <end position="417"/>
    </location>
</feature>
<dbReference type="EMBL" id="CP000724">
    <property type="protein sequence ID" value="ABR49663.1"/>
    <property type="molecule type" value="Genomic_DNA"/>
</dbReference>
<protein>
    <submittedName>
        <fullName evidence="7">Glycosyltransferase 36</fullName>
    </submittedName>
</protein>
<feature type="transmembrane region" description="Helical" evidence="3">
    <location>
        <begin position="429"/>
        <end position="453"/>
    </location>
</feature>
<dbReference type="Gene3D" id="2.60.420.10">
    <property type="entry name" value="Maltose phosphorylase, domain 3"/>
    <property type="match status" value="1"/>
</dbReference>
<dbReference type="CAZy" id="GT84">
    <property type="family name" value="Glycosyltransferase Family 84"/>
</dbReference>
<dbReference type="Proteomes" id="UP000001572">
    <property type="component" value="Chromosome"/>
</dbReference>
<dbReference type="InterPro" id="IPR019282">
    <property type="entry name" value="Glycoamylase-like_cons_dom"/>
</dbReference>
<dbReference type="Gene3D" id="1.50.10.140">
    <property type="match status" value="2"/>
</dbReference>
<keyword evidence="2 7" id="KW-0808">Transferase</keyword>
<sequence>MFRSGNRYESDKIVHVQDVLLTPEELQEHAKEAAKIHTTSRNTQSLKYLLKKVDHNFESIASVYNSLNKATKNKQDLSPASEWLLDNFYKVEEQVKEARQNLAKERFLKLQTLDSGYLEGYPRIYGVALEFISHTDGKLDETLLMNFIRAYQSQRVLTIAEIWALSLMIRIALIENIRIICGKIHKNQVQWQKAEETAALQGDDIIKAIKENIELKGRVNFSYIEHLLKIVRREDVDTGEMISYLEMKLEDFNTSIKNLVEEEHKEQASRKIAIGNSITSLNVVATIDWNDIFENLSLVEEVLRRDPSQVYMQLDFDSRDYYRSQIERIANKLKESETRVARKAIKCAQEAEALEENHMGDKKKHVGYYLIDKGRKKLFDYLGHKDVKDTFHQQPLSTYLTPITIITAFIVLMAVMYTQQFVGIEGVGIAILVVLVTFIPATDVAIALTNWFLTHTFRPMFLPRVEYREGLHEEVTTMVVVPTLLPDPERATTLIRQLEVFYLANKESHLYFALAGDYGDGDAVDLPEDKKTIETALLEIKTLNEKYGKEIFYFFHRKRQFCEKQKKWMGWERKRGALMELNELIRGSNETSYTIVSGDINRLKKTKYMLTIDADTQLSIDTAKKLIGIASHPLHKPIIDEEKGIVVEGYGLIQPRIGISIESSSKSFFTRVFGGQGGIDSYTIANSDVYQDLYGTGIFSGKGIYDIDVFQRTLGETIPDHSILSHDLLEGSYVRTGLATDLELIDHFPSKYSAYIMRLHRWVRGDWQLTPWLFSTVKNRRNETIKNPLPALVKWQILDNMRRSISPISILLLFSFGLTIFPGAGLFWIVLGLLAIGIPLLISFFDYIKQRHYKAINERLNADMIVGVKATFYQVLLMLIFLPYQAYMMADAIIRTLHRVFISKENLLEWVTAADVEKSLGNNLEGSIKRMHSSIGIVVILLLAVIFINPYHLIYATIIAMLWGIGPWVAFYISRETEKKIEDVNQEEMQQLRKIARKTWAYYEDFSDEENNYLPPDNYQMYPPNEVAHRTSPTNIGFLLMSILSARDFGYVTTGEMIERFDKTIATVERMDMWRGHLYNWYDTRTLEVLRPYYISTVDSGNFISYLITVKEGLSEYIKKPILDIKFIEGMKDTMLLTDEYENVDIQLLKDLSGAENISLREFSELIRGLNREGAIGETEEKGWKRRLFDMIHSFEKEIEHFFPSLETLKELDVLHVEKYNYSLLELKEMYHGLISGLDKKDGNAFLQKELMAKKQHVEKTMGKMKEIINRIEKIIETAEFRHLYDTKRHLFSIGYNVDEERLTNSYYDLLASEVRTTSYLAIARKEVPKKHWFKLGRAMAIVNGHRGLVSWTGTMFEYFMPYLVMKNYDNTLMDESYATTIKAQQMYCDKKNVPWGISESGYYTFDLALNYQYKAFGIPDIGLKRGLGKDLVVSPYSTFLALSYAPRETMKNIQRLIKEGLEGTYGFYEAIDYTPRSISSDEKPQVVKSFMAHHQGMTFIAIANYLHKNLMQKRFHADPVVQAGEILLQERIPVRLIITKQYKEDIEPVKVDRGYEKVLRTYGVPEGPVPQCHLLSNGRYSVMLSNAGTGYSKMEDLQITRWRQDALTGQYGTHIFIHHLNANKTWTTAYEPIKQEPDGYKVIFSQEKAEFLRTDENIDTHTEIVVSPENDVEIRRVTLRNHGQKDANIEVTSYFEAVIAPQAADLAHPAFSNLFVRTEVIDEYDSLIASRRPREHGQAEKWIFHTVTVDGETSGGLQYETNRKAFIGRGRNISNAIALEQPLTGTKGIILDPIMSLRKTIKVAAGKSVTVSFITGIDETKEKVIKLVKKYHDASSIERSFQLAITRSQVESSYLNLKSTEIKIYQEMISQILFLSPIRRKNEMLLKKNKKSQSGLWAYGISGDIPIVILKMKRMEDIDYVSQLLKAHEYWRSIGLKVDLVILNEDESNYLQPLQQLINEVVSSSQERHMVDQPGGIFIRNGDVIPEEDKILLCTVAKLILDPALGSISKQMVIQEEDIKTIEDTKKFNKGTIQYISENEEIDVDYFNGYGGFSKDGREYIIRLKENVHTPAPWINVVANEKLGFIVTEGGSSFTWAENSRENKLTPWSNDPVSDPSGEVIYMRDEDTGEIWSMTPLPIREKENYTITHGAGYSKFKHHSHGILQELTLFVPAEDPIKINLVKLKNTGGTKRKLTVTYYLKPVLGVNDEVTQQYIITEKEESPGGILIRNPYNSDFPGRIAFAATSENMYSYTCDRQEFIGMQGSLSKPMGLGRERLGNKTGAGYDPCVAIQISLELDENEEKEFVFLFGQGQNIEEVHSMINAYQDLNNSKFALQEIKDYWHRLLGTVKVKTPDLSMDLLLNQWLQYQTIACRLWARSAFYQSGGAYGFRDQLQDAMNAVYTFPEATRQQILLNCRHQFIEGDVQHWWHPGAGDKGIRTRFSDDLLWLPFAVIEYIHNTGDYEILHQEETFLEEEPLKEHEDERYGIPRVSQEKASVYQHCIRAIERGLQFGENGIPLMGSGDWNDGMNTVGNKGKGESVWLGWFMYSILTRFSELCNRMAEEDRGKRYLESAKSIAESIEKNAWDGGWYIRAFYDNGAPLGSSQNTECKIDSLAQSWSIISKGGREDRSQRAMKSVEQYLIKKDEGLILLFTPPFDKSEQEPGYIKGYVPGVRENGGQYTHAATWVIKAFAMTGEGDKAWELFNLINPINHTRTPLEAATYKLEPYVMAADVYAVSPHVGRGGWSWYTGVSGWMYKVGIEDILGLKKNGDRLFIDPCIPKDWKEYSMKYRYQDTDYHIVVKNPNGASSQVKELQMDGKRLQEAYISLINDKVAHRVEVIM</sequence>
<dbReference type="GO" id="GO:0016757">
    <property type="term" value="F:glycosyltransferase activity"/>
    <property type="evidence" value="ECO:0007669"/>
    <property type="project" value="UniProtKB-KW"/>
</dbReference>
<feature type="transmembrane region" description="Helical" evidence="3">
    <location>
        <begin position="931"/>
        <end position="948"/>
    </location>
</feature>
<name>A6TTZ5_ALKMQ</name>
<evidence type="ECO:0000256" key="3">
    <source>
        <dbReference type="SAM" id="Phobius"/>
    </source>
</evidence>
<dbReference type="InterPro" id="IPR012341">
    <property type="entry name" value="6hp_glycosidase-like_sf"/>
</dbReference>
<dbReference type="OrthoDB" id="9769991at2"/>
<dbReference type="CDD" id="cd11756">
    <property type="entry name" value="GH94N_ChvB_NdvB_1_like"/>
    <property type="match status" value="1"/>
</dbReference>
<feature type="transmembrane region" description="Helical" evidence="3">
    <location>
        <begin position="860"/>
        <end position="882"/>
    </location>
</feature>
<feature type="domain" description="Glycoamylase-like" evidence="5">
    <location>
        <begin position="1307"/>
        <end position="1518"/>
    </location>
</feature>
<dbReference type="HOGENOM" id="CLU_000646_0_0_9"/>
<dbReference type="InterPro" id="IPR037018">
    <property type="entry name" value="GH65_N"/>
</dbReference>
<dbReference type="Gene3D" id="1.50.10.10">
    <property type="match status" value="1"/>
</dbReference>
<dbReference type="PANTHER" id="PTHR37469">
    <property type="entry name" value="CELLOBIONIC ACID PHOSPHORYLASE-RELATED"/>
    <property type="match status" value="1"/>
</dbReference>
<feature type="domain" description="Glycosyl hydrolase 94 supersandwich" evidence="4">
    <location>
        <begin position="1557"/>
        <end position="1834"/>
    </location>
</feature>
<keyword evidence="8" id="KW-1185">Reference proteome</keyword>
<dbReference type="Gene3D" id="2.70.98.40">
    <property type="entry name" value="Glycoside hydrolase, family 65, N-terminal domain"/>
    <property type="match status" value="2"/>
</dbReference>
<feature type="domain" description="Glycosyl hydrolase 94 supersandwich" evidence="4">
    <location>
        <begin position="2059"/>
        <end position="2328"/>
    </location>
</feature>
<dbReference type="InterPro" id="IPR008928">
    <property type="entry name" value="6-hairpin_glycosidase_sf"/>
</dbReference>
<evidence type="ECO:0000259" key="6">
    <source>
        <dbReference type="Pfam" id="PF17167"/>
    </source>
</evidence>
<dbReference type="InterPro" id="IPR011013">
    <property type="entry name" value="Gal_mutarotase_sf_dom"/>
</dbReference>
<evidence type="ECO:0000256" key="2">
    <source>
        <dbReference type="ARBA" id="ARBA00022679"/>
    </source>
</evidence>
<dbReference type="InterPro" id="IPR033432">
    <property type="entry name" value="GH94_catalytic"/>
</dbReference>
<feature type="domain" description="Glycosyl hydrolase 94 catalytic" evidence="6">
    <location>
        <begin position="2342"/>
        <end position="2767"/>
    </location>
</feature>
<dbReference type="KEGG" id="amt:Amet_3537"/>
<evidence type="ECO:0000313" key="7">
    <source>
        <dbReference type="EMBL" id="ABR49663.1"/>
    </source>
</evidence>
<keyword evidence="3" id="KW-0472">Membrane</keyword>
<accession>A6TTZ5</accession>
<dbReference type="SUPFAM" id="SSF74650">
    <property type="entry name" value="Galactose mutarotase-like"/>
    <property type="match status" value="2"/>
</dbReference>
<dbReference type="Pfam" id="PF06165">
    <property type="entry name" value="GH94_b-supersand"/>
    <property type="match status" value="2"/>
</dbReference>
<organism evidence="7 8">
    <name type="scientific">Alkaliphilus metalliredigens (strain QYMF)</name>
    <dbReference type="NCBI Taxonomy" id="293826"/>
    <lineage>
        <taxon>Bacteria</taxon>
        <taxon>Bacillati</taxon>
        <taxon>Bacillota</taxon>
        <taxon>Clostridia</taxon>
        <taxon>Peptostreptococcales</taxon>
        <taxon>Natronincolaceae</taxon>
        <taxon>Alkaliphilus</taxon>
    </lineage>
</organism>
<keyword evidence="3" id="KW-0812">Transmembrane</keyword>
<gene>
    <name evidence="7" type="ordered locus">Amet_3537</name>
</gene>
<dbReference type="InterPro" id="IPR052047">
    <property type="entry name" value="GH94_Enzymes"/>
</dbReference>
<dbReference type="CAZy" id="GH94">
    <property type="family name" value="Glycoside Hydrolase Family 94"/>
</dbReference>
<evidence type="ECO:0000259" key="4">
    <source>
        <dbReference type="Pfam" id="PF06165"/>
    </source>
</evidence>
<dbReference type="RefSeq" id="WP_012064626.1">
    <property type="nucleotide sequence ID" value="NC_009633.1"/>
</dbReference>
<dbReference type="InterPro" id="IPR037820">
    <property type="entry name" value="GH94N_NdvB"/>
</dbReference>